<sequence length="800" mass="83425">MTDPFSPVSSDRRAGRTACRRRRCAALVAAGVLLPLPVLTGCGDDGSEASAAASQDIGPAARDGLKSGGTLRWAVDAMPATLNAFQADANATTGRITGAVLPALFTADDRGRPQRNPDYLDAADISAREPRQVVTYKINPKARWSDGRAVGAADFIAQWKALRGKDNAYWTARNAGYDRIAKVRKGADAREVKVTFAKPYADWQSLFTPLYPKSVMGDANAFNDGTRKQLPVGAGPFAVRRTDAASGSVTLVRNPAWWGERARLDQLVLTALPPEKRAAALAAGTVDVADVDRATARKIDRAGAKKTAGSGALRTYTVRKALEPAYTQLALNGGTGPLADERVRRAVARALDRQSLADTVLKPLGLPARPLGSHLLMAGQQGYEDHSDAVGGQDTEAAKGLLAEAGWKPSDHPQQVIPPQPAGHRSQAPASRASGAAGSAQPGSVAPSKPGAAPSGGVEADDGRNPQGPGGGRVITDRKTGGHESGARPAAAEAPLSFVGAVGSEVQQAALLRQSASFYKEEAAARKESAGGDTASSAYADSRQYTKRAAQALGAAELIETGQAPDLPGSGGNAVAHPDDAAAPAAGRPRAARPAQAQAAPVPAAERPAGDKAAAAGRDGTAVVRKHGRPLALRFVLPDSAGAEQLRAVGGRIAEMLGRIGITTAIQKVSDESYFRDHIASGDYDLALYSWPGTPYPATDGRPIYAKPQPAADGSLTVEQNYTRVGTDHIDQLFEQAAAELDEEASRDLVAQADARIWAAAGSIPLFQRPELVATRKSLANVGAFGFTPPRFQDIGYRKD</sequence>
<feature type="compositionally biased region" description="Low complexity" evidence="1">
    <location>
        <begin position="581"/>
        <end position="621"/>
    </location>
</feature>
<evidence type="ECO:0000256" key="1">
    <source>
        <dbReference type="SAM" id="MobiDB-lite"/>
    </source>
</evidence>
<accession>A0A4U0MWC3</accession>
<keyword evidence="5" id="KW-1185">Reference proteome</keyword>
<feature type="region of interest" description="Disordered" evidence="1">
    <location>
        <begin position="562"/>
        <end position="621"/>
    </location>
</feature>
<dbReference type="GO" id="GO:1904680">
    <property type="term" value="F:peptide transmembrane transporter activity"/>
    <property type="evidence" value="ECO:0007669"/>
    <property type="project" value="TreeGrafter"/>
</dbReference>
<evidence type="ECO:0000259" key="3">
    <source>
        <dbReference type="Pfam" id="PF00496"/>
    </source>
</evidence>
<feature type="region of interest" description="Disordered" evidence="1">
    <location>
        <begin position="408"/>
        <end position="491"/>
    </location>
</feature>
<dbReference type="RefSeq" id="WP_136743040.1">
    <property type="nucleotide sequence ID" value="NZ_SUMB01000011.1"/>
</dbReference>
<dbReference type="InterPro" id="IPR000914">
    <property type="entry name" value="SBP_5_dom"/>
</dbReference>
<dbReference type="SUPFAM" id="SSF53850">
    <property type="entry name" value="Periplasmic binding protein-like II"/>
    <property type="match status" value="2"/>
</dbReference>
<feature type="domain" description="Solute-binding protein family 5" evidence="3">
    <location>
        <begin position="129"/>
        <end position="411"/>
    </location>
</feature>
<dbReference type="OrthoDB" id="7888869at2"/>
<reference evidence="4 5" key="1">
    <citation type="submission" date="2019-04" db="EMBL/GenBank/DDBJ databases">
        <title>Streptomyces piniterrae sp. nov., a heliquinomycin-producing actinomycete isolated from rhizosphere soil of Pinus yunnanensis.</title>
        <authorList>
            <person name="Zhuang X."/>
            <person name="Zhao J."/>
        </authorList>
    </citation>
    <scope>NUCLEOTIDE SEQUENCE [LARGE SCALE GENOMIC DNA]</scope>
    <source>
        <strain evidence="5">jys28</strain>
    </source>
</reference>
<keyword evidence="2" id="KW-0732">Signal</keyword>
<comment type="caution">
    <text evidence="4">The sequence shown here is derived from an EMBL/GenBank/DDBJ whole genome shotgun (WGS) entry which is preliminary data.</text>
</comment>
<feature type="compositionally biased region" description="Low complexity" evidence="1">
    <location>
        <begin position="425"/>
        <end position="448"/>
    </location>
</feature>
<proteinExistence type="predicted"/>
<organism evidence="4 5">
    <name type="scientific">Streptomyces piniterrae</name>
    <dbReference type="NCBI Taxonomy" id="2571125"/>
    <lineage>
        <taxon>Bacteria</taxon>
        <taxon>Bacillati</taxon>
        <taxon>Actinomycetota</taxon>
        <taxon>Actinomycetes</taxon>
        <taxon>Kitasatosporales</taxon>
        <taxon>Streptomycetaceae</taxon>
        <taxon>Streptomyces</taxon>
    </lineage>
</organism>
<evidence type="ECO:0000313" key="4">
    <source>
        <dbReference type="EMBL" id="TJZ45297.1"/>
    </source>
</evidence>
<dbReference type="Gene3D" id="3.90.76.10">
    <property type="entry name" value="Dipeptide-binding Protein, Domain 1"/>
    <property type="match status" value="1"/>
</dbReference>
<feature type="chain" id="PRO_5039018812" evidence="2">
    <location>
        <begin position="41"/>
        <end position="800"/>
    </location>
</feature>
<evidence type="ECO:0000313" key="5">
    <source>
        <dbReference type="Proteomes" id="UP000308697"/>
    </source>
</evidence>
<protein>
    <submittedName>
        <fullName evidence="4">ABC transporter family substrate-binding protein</fullName>
    </submittedName>
</protein>
<dbReference type="Gene3D" id="3.40.190.10">
    <property type="entry name" value="Periplasmic binding protein-like II"/>
    <property type="match status" value="1"/>
</dbReference>
<dbReference type="PANTHER" id="PTHR30290:SF65">
    <property type="entry name" value="MONOACYL PHOSPHATIDYLINOSITOL TETRAMANNOSIDE-BINDING PROTEIN LPQW-RELATED"/>
    <property type="match status" value="1"/>
</dbReference>
<evidence type="ECO:0000256" key="2">
    <source>
        <dbReference type="SAM" id="SignalP"/>
    </source>
</evidence>
<dbReference type="EMBL" id="SUMB01000011">
    <property type="protein sequence ID" value="TJZ45297.1"/>
    <property type="molecule type" value="Genomic_DNA"/>
</dbReference>
<dbReference type="CDD" id="cd08501">
    <property type="entry name" value="PBP2_Lpqw"/>
    <property type="match status" value="1"/>
</dbReference>
<dbReference type="PANTHER" id="PTHR30290">
    <property type="entry name" value="PERIPLASMIC BINDING COMPONENT OF ABC TRANSPORTER"/>
    <property type="match status" value="1"/>
</dbReference>
<feature type="compositionally biased region" description="Basic and acidic residues" evidence="1">
    <location>
        <begin position="475"/>
        <end position="486"/>
    </location>
</feature>
<dbReference type="GO" id="GO:0015833">
    <property type="term" value="P:peptide transport"/>
    <property type="evidence" value="ECO:0007669"/>
    <property type="project" value="TreeGrafter"/>
</dbReference>
<dbReference type="InterPro" id="IPR039424">
    <property type="entry name" value="SBP_5"/>
</dbReference>
<gene>
    <name evidence="4" type="ORF">FCH28_28535</name>
</gene>
<dbReference type="Pfam" id="PF00496">
    <property type="entry name" value="SBP_bac_5"/>
    <property type="match status" value="1"/>
</dbReference>
<name>A0A4U0MWC3_9ACTN</name>
<feature type="signal peptide" evidence="2">
    <location>
        <begin position="1"/>
        <end position="40"/>
    </location>
</feature>
<dbReference type="AlphaFoldDB" id="A0A4U0MWC3"/>
<dbReference type="Proteomes" id="UP000308697">
    <property type="component" value="Unassembled WGS sequence"/>
</dbReference>
<dbReference type="Gene3D" id="3.10.105.10">
    <property type="entry name" value="Dipeptide-binding Protein, Domain 3"/>
    <property type="match status" value="2"/>
</dbReference>